<comment type="caution">
    <text evidence="1">The sequence shown here is derived from an EMBL/GenBank/DDBJ whole genome shotgun (WGS) entry which is preliminary data.</text>
</comment>
<dbReference type="AlphaFoldDB" id="A0AAP1G7S2"/>
<name>A0AAP1G7S2_9BURK</name>
<protein>
    <submittedName>
        <fullName evidence="1">Uncharacterized protein</fullName>
    </submittedName>
</protein>
<dbReference type="EMBL" id="LOTQ01000044">
    <property type="protein sequence ID" value="KVA00731.1"/>
    <property type="molecule type" value="Genomic_DNA"/>
</dbReference>
<proteinExistence type="predicted"/>
<evidence type="ECO:0000313" key="1">
    <source>
        <dbReference type="EMBL" id="KVA00731.1"/>
    </source>
</evidence>
<reference evidence="1 2" key="1">
    <citation type="submission" date="2015-11" db="EMBL/GenBank/DDBJ databases">
        <title>Expanding the genomic diversity of Burkholderia species for the development of highly accurate diagnostics.</title>
        <authorList>
            <person name="Sahl J."/>
            <person name="Keim P."/>
            <person name="Wagner D."/>
        </authorList>
    </citation>
    <scope>NUCLEOTIDE SEQUENCE [LARGE SCALE GENOMIC DNA]</scope>
    <source>
        <strain evidence="1 2">RF32-BP12</strain>
    </source>
</reference>
<organism evidence="1 2">
    <name type="scientific">Burkholderia latens</name>
    <dbReference type="NCBI Taxonomy" id="488446"/>
    <lineage>
        <taxon>Bacteria</taxon>
        <taxon>Pseudomonadati</taxon>
        <taxon>Pseudomonadota</taxon>
        <taxon>Betaproteobacteria</taxon>
        <taxon>Burkholderiales</taxon>
        <taxon>Burkholderiaceae</taxon>
        <taxon>Burkholderia</taxon>
        <taxon>Burkholderia cepacia complex</taxon>
    </lineage>
</organism>
<accession>A0AAP1G7S2</accession>
<evidence type="ECO:0000313" key="2">
    <source>
        <dbReference type="Proteomes" id="UP000056450"/>
    </source>
</evidence>
<gene>
    <name evidence="1" type="ORF">WI41_01380</name>
</gene>
<sequence length="74" mass="7728">MCGRAAPIGFVRFYRTAYGLAGASAVRPVVSADGSRALRIGHPANTQQRRTAGNIDAQAACPQSLRCLLVAAID</sequence>
<dbReference type="Proteomes" id="UP000056450">
    <property type="component" value="Unassembled WGS sequence"/>
</dbReference>